<dbReference type="PROSITE" id="PS50929">
    <property type="entry name" value="ABC_TM1F"/>
    <property type="match status" value="2"/>
</dbReference>
<evidence type="ECO:0000256" key="3">
    <source>
        <dbReference type="ARBA" id="ARBA00022692"/>
    </source>
</evidence>
<keyword evidence="12" id="KW-1185">Reference proteome</keyword>
<dbReference type="PANTHER" id="PTHR24223:SF448">
    <property type="entry name" value="FI20146P1-RELATED"/>
    <property type="match status" value="1"/>
</dbReference>
<feature type="transmembrane region" description="Helical" evidence="8">
    <location>
        <begin position="317"/>
        <end position="338"/>
    </location>
</feature>
<dbReference type="InterPro" id="IPR011527">
    <property type="entry name" value="ABC1_TM_dom"/>
</dbReference>
<feature type="transmembrane region" description="Helical" evidence="8">
    <location>
        <begin position="754"/>
        <end position="774"/>
    </location>
</feature>
<proteinExistence type="predicted"/>
<feature type="domain" description="ABC transmembrane type-1" evidence="10">
    <location>
        <begin position="107"/>
        <end position="365"/>
    </location>
</feature>
<evidence type="ECO:0000256" key="5">
    <source>
        <dbReference type="ARBA" id="ARBA00022840"/>
    </source>
</evidence>
<feature type="domain" description="ABC transporter" evidence="9">
    <location>
        <begin position="1027"/>
        <end position="1260"/>
    </location>
</feature>
<comment type="caution">
    <text evidence="11">The sequence shown here is derived from an EMBL/GenBank/DDBJ whole genome shotgun (WGS) entry which is preliminary data.</text>
</comment>
<feature type="domain" description="ABC transporter" evidence="9">
    <location>
        <begin position="411"/>
        <end position="632"/>
    </location>
</feature>
<evidence type="ECO:0000259" key="9">
    <source>
        <dbReference type="PROSITE" id="PS50893"/>
    </source>
</evidence>
<protein>
    <recommendedName>
        <fullName evidence="13">Multidrug resistance-associated protein lethal(2)03659</fullName>
    </recommendedName>
</protein>
<feature type="transmembrane region" description="Helical" evidence="8">
    <location>
        <begin position="206"/>
        <end position="228"/>
    </location>
</feature>
<dbReference type="Gene3D" id="1.20.1560.10">
    <property type="entry name" value="ABC transporter type 1, transmembrane domain"/>
    <property type="match status" value="2"/>
</dbReference>
<dbReference type="SUPFAM" id="SSF52540">
    <property type="entry name" value="P-loop containing nucleoside triphosphate hydrolases"/>
    <property type="match status" value="2"/>
</dbReference>
<dbReference type="InterPro" id="IPR003593">
    <property type="entry name" value="AAA+_ATPase"/>
</dbReference>
<feature type="transmembrane region" description="Helical" evidence="8">
    <location>
        <begin position="690"/>
        <end position="714"/>
    </location>
</feature>
<feature type="transmembrane region" description="Helical" evidence="8">
    <location>
        <begin position="935"/>
        <end position="957"/>
    </location>
</feature>
<evidence type="ECO:0000256" key="8">
    <source>
        <dbReference type="SAM" id="Phobius"/>
    </source>
</evidence>
<dbReference type="CDD" id="cd18580">
    <property type="entry name" value="ABC_6TM_ABCC_D2"/>
    <property type="match status" value="1"/>
</dbReference>
<feature type="transmembrane region" description="Helical" evidence="8">
    <location>
        <begin position="94"/>
        <end position="115"/>
    </location>
</feature>
<feature type="transmembrane region" description="Helical" evidence="8">
    <location>
        <begin position="833"/>
        <end position="865"/>
    </location>
</feature>
<dbReference type="CDD" id="cd03244">
    <property type="entry name" value="ABCC_MRP_domain2"/>
    <property type="match status" value="1"/>
</dbReference>
<dbReference type="CDD" id="cd03250">
    <property type="entry name" value="ABCC_MRP_domain1"/>
    <property type="match status" value="1"/>
</dbReference>
<evidence type="ECO:0000256" key="7">
    <source>
        <dbReference type="ARBA" id="ARBA00023136"/>
    </source>
</evidence>
<dbReference type="PROSITE" id="PS50893">
    <property type="entry name" value="ABC_TRANSPORTER_2"/>
    <property type="match status" value="2"/>
</dbReference>
<accession>A0AA38MGX9</accession>
<evidence type="ECO:0008006" key="13">
    <source>
        <dbReference type="Google" id="ProtNLM"/>
    </source>
</evidence>
<evidence type="ECO:0000259" key="10">
    <source>
        <dbReference type="PROSITE" id="PS50929"/>
    </source>
</evidence>
<dbReference type="FunFam" id="3.40.50.300:FF:000482">
    <property type="entry name" value="Multidrug resistance-associated protein member 4"/>
    <property type="match status" value="1"/>
</dbReference>
<feature type="transmembrane region" description="Helical" evidence="8">
    <location>
        <begin position="234"/>
        <end position="253"/>
    </location>
</feature>
<dbReference type="GO" id="GO:0140359">
    <property type="term" value="F:ABC-type transporter activity"/>
    <property type="evidence" value="ECO:0007669"/>
    <property type="project" value="InterPro"/>
</dbReference>
<dbReference type="InterPro" id="IPR036640">
    <property type="entry name" value="ABC1_TM_sf"/>
</dbReference>
<dbReference type="Pfam" id="PF00005">
    <property type="entry name" value="ABC_tran"/>
    <property type="match status" value="2"/>
</dbReference>
<keyword evidence="2" id="KW-0813">Transport</keyword>
<evidence type="ECO:0000256" key="2">
    <source>
        <dbReference type="ARBA" id="ARBA00022448"/>
    </source>
</evidence>
<evidence type="ECO:0000313" key="12">
    <source>
        <dbReference type="Proteomes" id="UP001168821"/>
    </source>
</evidence>
<evidence type="ECO:0000313" key="11">
    <source>
        <dbReference type="EMBL" id="KAJ3656765.1"/>
    </source>
</evidence>
<dbReference type="FunFam" id="3.40.50.300:FF:000163">
    <property type="entry name" value="Multidrug resistance-associated protein member 4"/>
    <property type="match status" value="1"/>
</dbReference>
<feature type="domain" description="ABC transmembrane type-1" evidence="10">
    <location>
        <begin position="694"/>
        <end position="992"/>
    </location>
</feature>
<dbReference type="FunFam" id="1.20.1560.10:FF:000026">
    <property type="entry name" value="Multidrug resistance-associated protein lethal(2)03659"/>
    <property type="match status" value="1"/>
</dbReference>
<name>A0AA38MGX9_9CUCU</name>
<feature type="transmembrane region" description="Helical" evidence="8">
    <location>
        <begin position="135"/>
        <end position="158"/>
    </location>
</feature>
<sequence>MEDLERKNRTRPVKKIHPKARANLLSTLFFCWALPFFRKGLKKDLGDDDLYGPLKSHESRILGDRMKKAWENEENQHRIPSLRRIIVKVFYREIIFYSFFLLIQELVLKLGQPLLVGKLLEYYTPNGISKNEAYMYAAGIILFSFLNVMIVHGSYFGLEHLSIKMQIACRSLIYRKALKLSKTAMMESTVGQMVNLISTDVSRFHYICLHLYQIFVTPIQTMIALYLLFATVDATAMVGVGLLMLFIPILFYLGKLTARYRYRTALKSDYRIRLMNEIISGIQVIKMYTWEKPFAKLIELARKLEIHEIKANAYLRAIYMSTSMYIVPTSIFLCVLTYVSTGHVLQAHYVYVATSFYGTLRQPLTLHLPRCVAMLAEIGVSLKRIQSFLLNDEVDSHDPSTIPTPEVGISLQGVDVQWDKSSSDLNLSGIDFCVGPNQLVAVVGRVGSGKTTLIQTILKEASLSSGTLQVKGKMSYASQEPWLFASSIKQNILFGEDMDLERYKKVVRVCALEKDFMSFPYGDRTIVGEKGIMLSGGQKARVGLARAIYKQADIYLLDDPLSAVDVQVGKQIFEGCITGYLKDKCVVLVTHQIQYLSNVDKIYVLENGTISASGTYAELKKVEGDFIKLLHEVENEVLEEEDTSETSPVKRKSIGFEEKTDLPKEVKEQRGVGTISKKVYLHYFRMGGSYLFPLFVFTTFLLTQICASGVDYFLSFWVNLEQKRLEDQQTVNDTESYRVEFEESFFTSDNLLCLYGSLIALLIFLVLLRSVCFVKYSMMVAKRLHDYMFDKTVHTTMRFFNTNPSGRILNRFARDMNIVDETLPTSMTDSVQVFLHVLAITFIISLVNLWIILPTIVIFVIFYGYKFVFVSTSRDLKRIESTARSPLFSHLTASLQGLSTIRAFGAQKVLQLEFDHIQDHHSSAYFMFMSCSRTFGFWLDVNCVIYIGLVILSFLFIGTETYGGNVGLAITQSIALTGTLQRGIRQWSELENHMTSVERVVEYTELSPEPDLGKTTPPKNWPQQGKIDFIKVSMKYSVDSPYVLRTLSWTVAPKEKIGIVGRTGAGKSSLISALFRLALVEGTIKIDDIDTKSLPLTNLRSIMSIIPQEPVLFSGLLRKNLDPFDEYSDEELWNGLEEVELKQLVSDLPAGLSTKLAEGGSNFSVGERQLLCLARAIVRKNNILILDEATANVDLQTDELIQKTIRRKFGDCTVLTIAHRLQTIMDSDKVLVMDGGCAVEFDHPHVLLQNTEGLFYSLVNETGAAMAENLKTTAAQNFHNGQGPYAAGAPQLFLNHRSDRE</sequence>
<dbReference type="PANTHER" id="PTHR24223">
    <property type="entry name" value="ATP-BINDING CASSETTE SUB-FAMILY C"/>
    <property type="match status" value="1"/>
</dbReference>
<dbReference type="FunFam" id="1.20.1560.10:FF:000014">
    <property type="entry name" value="Multidrug resistance-associated protein member 4"/>
    <property type="match status" value="1"/>
</dbReference>
<comment type="subcellular location">
    <subcellularLocation>
        <location evidence="1">Membrane</location>
        <topology evidence="1">Multi-pass membrane protein</topology>
    </subcellularLocation>
</comment>
<dbReference type="Pfam" id="PF00664">
    <property type="entry name" value="ABC_membrane"/>
    <property type="match status" value="2"/>
</dbReference>
<dbReference type="InterPro" id="IPR044726">
    <property type="entry name" value="ABCC_6TM_D2"/>
</dbReference>
<dbReference type="InterPro" id="IPR050173">
    <property type="entry name" value="ABC_transporter_C-like"/>
</dbReference>
<evidence type="ECO:0000256" key="6">
    <source>
        <dbReference type="ARBA" id="ARBA00022989"/>
    </source>
</evidence>
<keyword evidence="6 8" id="KW-1133">Transmembrane helix</keyword>
<dbReference type="EMBL" id="JALNTZ010000004">
    <property type="protein sequence ID" value="KAJ3656765.1"/>
    <property type="molecule type" value="Genomic_DNA"/>
</dbReference>
<dbReference type="GO" id="GO:0005524">
    <property type="term" value="F:ATP binding"/>
    <property type="evidence" value="ECO:0007669"/>
    <property type="project" value="UniProtKB-KW"/>
</dbReference>
<keyword evidence="3 8" id="KW-0812">Transmembrane</keyword>
<dbReference type="Gene3D" id="3.40.50.300">
    <property type="entry name" value="P-loop containing nucleotide triphosphate hydrolases"/>
    <property type="match status" value="2"/>
</dbReference>
<dbReference type="InterPro" id="IPR027417">
    <property type="entry name" value="P-loop_NTPase"/>
</dbReference>
<dbReference type="PROSITE" id="PS00211">
    <property type="entry name" value="ABC_TRANSPORTER_1"/>
    <property type="match status" value="2"/>
</dbReference>
<organism evidence="11 12">
    <name type="scientific">Zophobas morio</name>
    <dbReference type="NCBI Taxonomy" id="2755281"/>
    <lineage>
        <taxon>Eukaryota</taxon>
        <taxon>Metazoa</taxon>
        <taxon>Ecdysozoa</taxon>
        <taxon>Arthropoda</taxon>
        <taxon>Hexapoda</taxon>
        <taxon>Insecta</taxon>
        <taxon>Pterygota</taxon>
        <taxon>Neoptera</taxon>
        <taxon>Endopterygota</taxon>
        <taxon>Coleoptera</taxon>
        <taxon>Polyphaga</taxon>
        <taxon>Cucujiformia</taxon>
        <taxon>Tenebrionidae</taxon>
        <taxon>Zophobas</taxon>
    </lineage>
</organism>
<gene>
    <name evidence="11" type="ORF">Zmor_015814</name>
</gene>
<dbReference type="GO" id="GO:0016887">
    <property type="term" value="F:ATP hydrolysis activity"/>
    <property type="evidence" value="ECO:0007669"/>
    <property type="project" value="InterPro"/>
</dbReference>
<evidence type="ECO:0000256" key="4">
    <source>
        <dbReference type="ARBA" id="ARBA00022741"/>
    </source>
</evidence>
<keyword evidence="5" id="KW-0067">ATP-binding</keyword>
<dbReference type="GO" id="GO:0016020">
    <property type="term" value="C:membrane"/>
    <property type="evidence" value="ECO:0007669"/>
    <property type="project" value="UniProtKB-SubCell"/>
</dbReference>
<keyword evidence="4" id="KW-0547">Nucleotide-binding</keyword>
<dbReference type="InterPro" id="IPR003439">
    <property type="entry name" value="ABC_transporter-like_ATP-bd"/>
</dbReference>
<reference evidence="11" key="1">
    <citation type="journal article" date="2023" name="G3 (Bethesda)">
        <title>Whole genome assemblies of Zophobas morio and Tenebrio molitor.</title>
        <authorList>
            <person name="Kaur S."/>
            <person name="Stinson S.A."/>
            <person name="diCenzo G.C."/>
        </authorList>
    </citation>
    <scope>NUCLEOTIDE SEQUENCE</scope>
    <source>
        <strain evidence="11">QUZm001</strain>
    </source>
</reference>
<dbReference type="InterPro" id="IPR017871">
    <property type="entry name" value="ABC_transporter-like_CS"/>
</dbReference>
<evidence type="ECO:0000256" key="1">
    <source>
        <dbReference type="ARBA" id="ARBA00004141"/>
    </source>
</evidence>
<dbReference type="SUPFAM" id="SSF90123">
    <property type="entry name" value="ABC transporter transmembrane region"/>
    <property type="match status" value="2"/>
</dbReference>
<dbReference type="Proteomes" id="UP001168821">
    <property type="component" value="Unassembled WGS sequence"/>
</dbReference>
<dbReference type="SMART" id="SM00382">
    <property type="entry name" value="AAA"/>
    <property type="match status" value="2"/>
</dbReference>
<keyword evidence="7 8" id="KW-0472">Membrane</keyword>